<dbReference type="EMBL" id="VBRC01000002">
    <property type="protein sequence ID" value="TLK30864.1"/>
    <property type="molecule type" value="Genomic_DNA"/>
</dbReference>
<comment type="caution">
    <text evidence="2">The sequence shown here is derived from an EMBL/GenBank/DDBJ whole genome shotgun (WGS) entry which is preliminary data.</text>
</comment>
<gene>
    <name evidence="2" type="ORF">FCS05_03670</name>
    <name evidence="1" type="ORF">HNQ10_000582</name>
</gene>
<evidence type="ECO:0000313" key="4">
    <source>
        <dbReference type="Proteomes" id="UP000536909"/>
    </source>
</evidence>
<accession>A0AAJ5JZ73</accession>
<dbReference type="Proteomes" id="UP000536909">
    <property type="component" value="Unassembled WGS sequence"/>
</dbReference>
<evidence type="ECO:0000313" key="3">
    <source>
        <dbReference type="Proteomes" id="UP000308000"/>
    </source>
</evidence>
<reference evidence="1 4" key="2">
    <citation type="submission" date="2020-08" db="EMBL/GenBank/DDBJ databases">
        <title>Genomic Encyclopedia of Type Strains, Phase IV (KMG-IV): sequencing the most valuable type-strain genomes for metagenomic binning, comparative biology and taxonomic classification.</title>
        <authorList>
            <person name="Goeker M."/>
        </authorList>
    </citation>
    <scope>NUCLEOTIDE SEQUENCE [LARGE SCALE GENOMIC DNA]</scope>
    <source>
        <strain evidence="1 4">DSM 105434</strain>
    </source>
</reference>
<evidence type="ECO:0000313" key="2">
    <source>
        <dbReference type="EMBL" id="TLK30864.1"/>
    </source>
</evidence>
<dbReference type="RefSeq" id="WP_129117575.1">
    <property type="nucleotide sequence ID" value="NZ_BSUI01000040.1"/>
</dbReference>
<proteinExistence type="predicted"/>
<dbReference type="EMBL" id="JACHFV010000002">
    <property type="protein sequence ID" value="MBB5293769.1"/>
    <property type="molecule type" value="Genomic_DNA"/>
</dbReference>
<name>A0AAJ5JZ73_9DEIO</name>
<keyword evidence="4" id="KW-1185">Reference proteome</keyword>
<protein>
    <submittedName>
        <fullName evidence="2">Uncharacterized protein</fullName>
    </submittedName>
</protein>
<reference evidence="2 3" key="1">
    <citation type="submission" date="2019-04" db="EMBL/GenBank/DDBJ databases">
        <title>Deinococcus metalilatus MA1002 mutant No.5.</title>
        <authorList>
            <person name="Park W."/>
            <person name="Park C."/>
        </authorList>
    </citation>
    <scope>NUCLEOTIDE SEQUENCE [LARGE SCALE GENOMIC DNA]</scope>
    <source>
        <strain evidence="2 3">MA1002-m5</strain>
    </source>
</reference>
<dbReference type="Proteomes" id="UP000308000">
    <property type="component" value="Unassembled WGS sequence"/>
</dbReference>
<organism evidence="2 3">
    <name type="scientific">Deinococcus metallilatus</name>
    <dbReference type="NCBI Taxonomy" id="1211322"/>
    <lineage>
        <taxon>Bacteria</taxon>
        <taxon>Thermotogati</taxon>
        <taxon>Deinococcota</taxon>
        <taxon>Deinococci</taxon>
        <taxon>Deinococcales</taxon>
        <taxon>Deinococcaceae</taxon>
        <taxon>Deinococcus</taxon>
    </lineage>
</organism>
<sequence>MADAPSRLTELHLEQQRVPSEQSEAAFIATAVPTKDGTRIYWKTSRRRGSTMVDRRQPILRQLVGQATYFLLTGEVVGLDPRSLGLKPPKSRGAVDAKQYRKDVYQALRKNGQLEVFVTPGETIALRGLHQLEVLDSDRVAPGRGSGRPAGAPLVRSRRAPSLRLTDRSCCIQALRELPEINMPISGHTPQEVLKFAQTLRGPQGEALSLVQAAGLCQQVVEMNPPADVHLRALRHRVRTLMYVDLEEARTALEALGSQHDALVPDLVALMWQDGAQESAVRQELSWRHTALGGRLATLRKEREPSLRLLEPLCAALNTRNHTSDGGPVGLDRLRADVHLDLARAYLSEAQDLPCSAPNPARSDHDIEAVDRHARLAQRMYTTLELDRGEHSALLLRGSVALWRARLGDQPQAQFAFVQKVVDRVLPIVSLQLGQTQLLKIRLLREQFRSGVNGGAELLGEAQFLMKEVVRMTTRLRAYRVLARALLEQARLYADMQVSSADSNDRVAVWLNVAANAYAEIGLPQMRDVIGKEVAASRSR</sequence>
<evidence type="ECO:0000313" key="1">
    <source>
        <dbReference type="EMBL" id="MBB5293769.1"/>
    </source>
</evidence>
<dbReference type="AlphaFoldDB" id="A0AAJ5JZ73"/>